<dbReference type="GO" id="GO:0005847">
    <property type="term" value="C:mRNA cleavage and polyadenylation specificity factor complex"/>
    <property type="evidence" value="ECO:0007669"/>
    <property type="project" value="TreeGrafter"/>
</dbReference>
<dbReference type="InterPro" id="IPR015943">
    <property type="entry name" value="WD40/YVTN_repeat-like_dom_sf"/>
</dbReference>
<dbReference type="PANTHER" id="PTHR22836:SF0">
    <property type="entry name" value="PRE-MRNA 3' END PROCESSING PROTEIN WDR33"/>
    <property type="match status" value="1"/>
</dbReference>
<dbReference type="GeneID" id="94290237"/>
<reference evidence="7 8" key="1">
    <citation type="submission" date="2021-02" db="EMBL/GenBank/DDBJ databases">
        <title>Porcisia hertigi Genome sequencing and assembly.</title>
        <authorList>
            <person name="Almutairi H."/>
            <person name="Gatherer D."/>
        </authorList>
    </citation>
    <scope>NUCLEOTIDE SEQUENCE [LARGE SCALE GENOMIC DNA]</scope>
    <source>
        <strain evidence="7 8">C119</strain>
    </source>
</reference>
<feature type="compositionally biased region" description="Low complexity" evidence="5">
    <location>
        <begin position="1"/>
        <end position="33"/>
    </location>
</feature>
<dbReference type="InterPro" id="IPR045245">
    <property type="entry name" value="Pfs2-like"/>
</dbReference>
<keyword evidence="3" id="KW-0687">Ribonucleoprotein</keyword>
<dbReference type="SUPFAM" id="SSF50978">
    <property type="entry name" value="WD40 repeat-like"/>
    <property type="match status" value="1"/>
</dbReference>
<feature type="domain" description="WWE" evidence="6">
    <location>
        <begin position="103"/>
        <end position="192"/>
    </location>
</feature>
<dbReference type="PANTHER" id="PTHR22836">
    <property type="entry name" value="WD40 REPEAT PROTEIN"/>
    <property type="match status" value="1"/>
</dbReference>
<keyword evidence="3" id="KW-0689">Ribosomal protein</keyword>
<name>A0A836HLA8_9TRYP</name>
<dbReference type="InterPro" id="IPR019775">
    <property type="entry name" value="WD40_repeat_CS"/>
</dbReference>
<comment type="caution">
    <text evidence="7">The sequence shown here is derived from an EMBL/GenBank/DDBJ whole genome shotgun (WGS) entry which is preliminary data.</text>
</comment>
<evidence type="ECO:0000256" key="4">
    <source>
        <dbReference type="PROSITE-ProRule" id="PRU00221"/>
    </source>
</evidence>
<evidence type="ECO:0000256" key="5">
    <source>
        <dbReference type="SAM" id="MobiDB-lite"/>
    </source>
</evidence>
<dbReference type="GO" id="GO:0031124">
    <property type="term" value="P:mRNA 3'-end processing"/>
    <property type="evidence" value="ECO:0007669"/>
    <property type="project" value="InterPro"/>
</dbReference>
<dbReference type="Pfam" id="PF02825">
    <property type="entry name" value="WWE"/>
    <property type="match status" value="1"/>
</dbReference>
<proteinExistence type="predicted"/>
<dbReference type="InterPro" id="IPR001680">
    <property type="entry name" value="WD40_rpt"/>
</dbReference>
<dbReference type="Pfam" id="PF00400">
    <property type="entry name" value="WD40"/>
    <property type="match status" value="6"/>
</dbReference>
<evidence type="ECO:0000256" key="2">
    <source>
        <dbReference type="ARBA" id="ARBA00022737"/>
    </source>
</evidence>
<keyword evidence="2" id="KW-0677">Repeat</keyword>
<dbReference type="Proteomes" id="UP000674318">
    <property type="component" value="Unassembled WGS sequence"/>
</dbReference>
<dbReference type="GO" id="GO:0005840">
    <property type="term" value="C:ribosome"/>
    <property type="evidence" value="ECO:0007669"/>
    <property type="project" value="UniProtKB-KW"/>
</dbReference>
<dbReference type="InterPro" id="IPR004170">
    <property type="entry name" value="WWE_dom"/>
</dbReference>
<dbReference type="SUPFAM" id="SSF117839">
    <property type="entry name" value="WWE domain"/>
    <property type="match status" value="1"/>
</dbReference>
<dbReference type="SMART" id="SM00320">
    <property type="entry name" value="WD40"/>
    <property type="match status" value="7"/>
</dbReference>
<dbReference type="AlphaFoldDB" id="A0A836HLA8"/>
<dbReference type="Gene3D" id="2.130.10.10">
    <property type="entry name" value="YVTN repeat-like/Quinoprotein amine dehydrogenase"/>
    <property type="match status" value="2"/>
</dbReference>
<feature type="compositionally biased region" description="Polar residues" evidence="5">
    <location>
        <begin position="34"/>
        <end position="44"/>
    </location>
</feature>
<evidence type="ECO:0000259" key="6">
    <source>
        <dbReference type="PROSITE" id="PS50918"/>
    </source>
</evidence>
<dbReference type="Gene3D" id="3.30.720.50">
    <property type="match status" value="1"/>
</dbReference>
<feature type="repeat" description="WD" evidence="4">
    <location>
        <begin position="370"/>
        <end position="411"/>
    </location>
</feature>
<protein>
    <recommendedName>
        <fullName evidence="6">WWE domain-containing protein</fullName>
    </recommendedName>
</protein>
<dbReference type="PROSITE" id="PS50918">
    <property type="entry name" value="WWE"/>
    <property type="match status" value="1"/>
</dbReference>
<dbReference type="RefSeq" id="XP_067756344.1">
    <property type="nucleotide sequence ID" value="XM_067900160.1"/>
</dbReference>
<dbReference type="EMBL" id="JAFJZO010000026">
    <property type="protein sequence ID" value="KAG5501897.1"/>
    <property type="molecule type" value="Genomic_DNA"/>
</dbReference>
<sequence>MGAGGSSQQSSRLISSKTTAGAATTNDRNATATSSGQRGETSRTAAPGRSAAADNPTLGLVVSYKMGDVLPLIVRHLEPNEMLSKGVGMVIEGTSSAGHTVPPPPPEMNPEETVFGWFVENLEKPGTWEPYAKESSDRLEEAFLNMRSTCAVVMKKRSYTVNLQTMQQMPAESPANIDIHPVQQQRIRKVRRAPVVTYSDPDTGELRTREAPLQTVDPFSDEGSDNHGESEKIAKGDGDIVVADARDAPFIATAEDGYLPHLIRTVVPHHLPIYTIECTPEVAQLCPEARAVVEPAGGALLLSSGRDMQLLEWSLETSTVVTRYALPRTSPKNSVLTANYSSTGKWVVAGLDDRTARLYAIGNPDEVHLLKGHTHKVYGAGVLPGDLQVATASMDCQVKLWDIEGGTCVRTVVAHKSHIFALRPHPTDPNFALTAGEDRVVCMHDFRQENSVAAVFRGLGGTVWDIDWNPVTATFATGGIDSSVRIFDPRVSTTAVEILRTHSHAVHSVKYTPRGRGLLSSSKNSFVCLNDTTNWSLQWKAKAHAATVFRVRYHTGKSVMVTASSDASVNLWSWGALRHL</sequence>
<evidence type="ECO:0000256" key="3">
    <source>
        <dbReference type="ARBA" id="ARBA00022980"/>
    </source>
</evidence>
<organism evidence="7 8">
    <name type="scientific">Porcisia hertigi</name>
    <dbReference type="NCBI Taxonomy" id="2761500"/>
    <lineage>
        <taxon>Eukaryota</taxon>
        <taxon>Discoba</taxon>
        <taxon>Euglenozoa</taxon>
        <taxon>Kinetoplastea</taxon>
        <taxon>Metakinetoplastina</taxon>
        <taxon>Trypanosomatida</taxon>
        <taxon>Trypanosomatidae</taxon>
        <taxon>Leishmaniinae</taxon>
        <taxon>Porcisia</taxon>
    </lineage>
</organism>
<keyword evidence="1 4" id="KW-0853">WD repeat</keyword>
<dbReference type="PROSITE" id="PS50082">
    <property type="entry name" value="WD_REPEATS_2"/>
    <property type="match status" value="2"/>
</dbReference>
<dbReference type="PROSITE" id="PS50294">
    <property type="entry name" value="WD_REPEATS_REGION"/>
    <property type="match status" value="2"/>
</dbReference>
<gene>
    <name evidence="7" type="ORF">JKF63_04167</name>
</gene>
<feature type="region of interest" description="Disordered" evidence="5">
    <location>
        <begin position="1"/>
        <end position="54"/>
    </location>
</feature>
<feature type="repeat" description="WD" evidence="4">
    <location>
        <begin position="541"/>
        <end position="573"/>
    </location>
</feature>
<dbReference type="OrthoDB" id="674604at2759"/>
<dbReference type="InterPro" id="IPR036322">
    <property type="entry name" value="WD40_repeat_dom_sf"/>
</dbReference>
<evidence type="ECO:0000256" key="1">
    <source>
        <dbReference type="ARBA" id="ARBA00022574"/>
    </source>
</evidence>
<accession>A0A836HLA8</accession>
<keyword evidence="8" id="KW-1185">Reference proteome</keyword>
<dbReference type="PROSITE" id="PS00678">
    <property type="entry name" value="WD_REPEATS_1"/>
    <property type="match status" value="1"/>
</dbReference>
<dbReference type="InterPro" id="IPR037197">
    <property type="entry name" value="WWE_dom_sf"/>
</dbReference>
<evidence type="ECO:0000313" key="8">
    <source>
        <dbReference type="Proteomes" id="UP000674318"/>
    </source>
</evidence>
<dbReference type="KEGG" id="phet:94290237"/>
<dbReference type="CDD" id="cd00200">
    <property type="entry name" value="WD40"/>
    <property type="match status" value="1"/>
</dbReference>
<evidence type="ECO:0000313" key="7">
    <source>
        <dbReference type="EMBL" id="KAG5501897.1"/>
    </source>
</evidence>